<sequence length="508" mass="57709">MSHDIDSQHLTMEDIPPETLSEILSSLDAKSLLVCYSVCRLWNELVHSSSDLQCKIELWADGMEPEYSLPASETLEALISSRRAWKNLEWTSEVTLEMESLWISRAYELVGGLFLQQQQRAPKLLSVSFSRGRAPRITTTPSSAEALEGFHDLAIDPTQDLIIWFSWISGEYASLECRTISTGEDHPLADESVLTFELDRNPLGSFTVQIADDVVAIFFRGTPSTAHLFNWKTGVEIAEFSDTEFREEFRTDFHLLSPRSYLFAHGSDAGPGQIDIFTFEADDYNDPILVGTLELPKLLPGIGLTNVMIHTGPFCAKPIAGSPFSKSNEHRIYMFMLCYDLQHWCRLFVPFRYLHKFVLDADRIGEQTRVATLAWDEWGFHNSRLLPGSNHQWNRQVHGERVALPCDDPTYVHVLDFGVRPQRKENETPEEESNSPLAALSADLFVGSDFFTLDGVFQDSILTALPYRSLRRKLDRSHDMFLMDQDRILAMNTSPFSSSPDKVTVYTF</sequence>
<dbReference type="SUPFAM" id="SSF81383">
    <property type="entry name" value="F-box domain"/>
    <property type="match status" value="1"/>
</dbReference>
<keyword evidence="3" id="KW-1185">Reference proteome</keyword>
<dbReference type="InterPro" id="IPR036047">
    <property type="entry name" value="F-box-like_dom_sf"/>
</dbReference>
<name>A0AAW0BQ73_9AGAR</name>
<dbReference type="Pfam" id="PF12937">
    <property type="entry name" value="F-box-like"/>
    <property type="match status" value="1"/>
</dbReference>
<dbReference type="EMBL" id="JAWWNJ010000028">
    <property type="protein sequence ID" value="KAK7028568.1"/>
    <property type="molecule type" value="Genomic_DNA"/>
</dbReference>
<dbReference type="SMART" id="SM00256">
    <property type="entry name" value="FBOX"/>
    <property type="match status" value="1"/>
</dbReference>
<feature type="domain" description="F-box" evidence="1">
    <location>
        <begin position="9"/>
        <end position="62"/>
    </location>
</feature>
<evidence type="ECO:0000313" key="3">
    <source>
        <dbReference type="Proteomes" id="UP001362999"/>
    </source>
</evidence>
<dbReference type="AlphaFoldDB" id="A0AAW0BQ73"/>
<protein>
    <submittedName>
        <fullName evidence="2">F-box domain-containing protein</fullName>
    </submittedName>
</protein>
<dbReference type="PROSITE" id="PS50181">
    <property type="entry name" value="FBOX"/>
    <property type="match status" value="1"/>
</dbReference>
<comment type="caution">
    <text evidence="2">The sequence shown here is derived from an EMBL/GenBank/DDBJ whole genome shotgun (WGS) entry which is preliminary data.</text>
</comment>
<reference evidence="2 3" key="1">
    <citation type="journal article" date="2024" name="J Genomics">
        <title>Draft genome sequencing and assembly of Favolaschia claudopus CIRM-BRFM 2984 isolated from oak limbs.</title>
        <authorList>
            <person name="Navarro D."/>
            <person name="Drula E."/>
            <person name="Chaduli D."/>
            <person name="Cazenave R."/>
            <person name="Ahrendt S."/>
            <person name="Wang J."/>
            <person name="Lipzen A."/>
            <person name="Daum C."/>
            <person name="Barry K."/>
            <person name="Grigoriev I.V."/>
            <person name="Favel A."/>
            <person name="Rosso M.N."/>
            <person name="Martin F."/>
        </authorList>
    </citation>
    <scope>NUCLEOTIDE SEQUENCE [LARGE SCALE GENOMIC DNA]</scope>
    <source>
        <strain evidence="2 3">CIRM-BRFM 2984</strain>
    </source>
</reference>
<organism evidence="2 3">
    <name type="scientific">Favolaschia claudopus</name>
    <dbReference type="NCBI Taxonomy" id="2862362"/>
    <lineage>
        <taxon>Eukaryota</taxon>
        <taxon>Fungi</taxon>
        <taxon>Dikarya</taxon>
        <taxon>Basidiomycota</taxon>
        <taxon>Agaricomycotina</taxon>
        <taxon>Agaricomycetes</taxon>
        <taxon>Agaricomycetidae</taxon>
        <taxon>Agaricales</taxon>
        <taxon>Marasmiineae</taxon>
        <taxon>Mycenaceae</taxon>
        <taxon>Favolaschia</taxon>
    </lineage>
</organism>
<dbReference type="CDD" id="cd09917">
    <property type="entry name" value="F-box_SF"/>
    <property type="match status" value="1"/>
</dbReference>
<evidence type="ECO:0000259" key="1">
    <source>
        <dbReference type="PROSITE" id="PS50181"/>
    </source>
</evidence>
<gene>
    <name evidence="2" type="ORF">R3P38DRAFT_2937219</name>
</gene>
<dbReference type="InterPro" id="IPR001810">
    <property type="entry name" value="F-box_dom"/>
</dbReference>
<evidence type="ECO:0000313" key="2">
    <source>
        <dbReference type="EMBL" id="KAK7028568.1"/>
    </source>
</evidence>
<dbReference type="Gene3D" id="1.20.1280.50">
    <property type="match status" value="1"/>
</dbReference>
<dbReference type="Proteomes" id="UP001362999">
    <property type="component" value="Unassembled WGS sequence"/>
</dbReference>
<proteinExistence type="predicted"/>
<accession>A0AAW0BQ73</accession>